<evidence type="ECO:0000256" key="1">
    <source>
        <dbReference type="SAM" id="Phobius"/>
    </source>
</evidence>
<gene>
    <name evidence="2" type="ORF">CLODIP_2_CD00415</name>
</gene>
<evidence type="ECO:0000313" key="2">
    <source>
        <dbReference type="EMBL" id="CAB3371834.1"/>
    </source>
</evidence>
<keyword evidence="1" id="KW-0812">Transmembrane</keyword>
<dbReference type="Gene3D" id="1.20.1250.20">
    <property type="entry name" value="MFS general substrate transporter like domains"/>
    <property type="match status" value="1"/>
</dbReference>
<feature type="transmembrane region" description="Helical" evidence="1">
    <location>
        <begin position="303"/>
        <end position="322"/>
    </location>
</feature>
<dbReference type="Proteomes" id="UP000494165">
    <property type="component" value="Unassembled WGS sequence"/>
</dbReference>
<proteinExistence type="predicted"/>
<dbReference type="GO" id="GO:0022857">
    <property type="term" value="F:transmembrane transporter activity"/>
    <property type="evidence" value="ECO:0007669"/>
    <property type="project" value="InterPro"/>
</dbReference>
<dbReference type="InterPro" id="IPR050327">
    <property type="entry name" value="Proton-linked_MCT"/>
</dbReference>
<feature type="transmembrane region" description="Helical" evidence="1">
    <location>
        <begin position="239"/>
        <end position="261"/>
    </location>
</feature>
<feature type="transmembrane region" description="Helical" evidence="1">
    <location>
        <begin position="328"/>
        <end position="352"/>
    </location>
</feature>
<dbReference type="InterPro" id="IPR011701">
    <property type="entry name" value="MFS"/>
</dbReference>
<keyword evidence="1" id="KW-1133">Transmembrane helix</keyword>
<feature type="transmembrane region" description="Helical" evidence="1">
    <location>
        <begin position="72"/>
        <end position="95"/>
    </location>
</feature>
<sequence length="420" mass="45583">METPAGSTEVLQAQSPWTPAEGGFKGWLTVAASFVIQGLILGINFSYSVIYVELQRILDKDGVAETSYKTSLVGSLSLGTTFAFSILAGILNDLFSYRTTTIIGGCFCLVGMFSSSFLIHYVEALYFTYGILFGIGAALCFNPSLVVLGLHFKKRIGLVCGIVSAGSSIFTFWLPPALGAMIPAIGLDWTLRVVSFLMILIIVASFTFNVPDGANEGSERKKFELSKFLNKENWKRKKFVIWTICIPIALFGYFVPFVHMMKFISVNFPSEDGKIPLMCIGIASAVGRVAFGFISDYDRINRVMLQQFAIFSIGVLTMLLAAANPWVYIILIALGIGIFDGCYFSMIGPIAFDLCGPKGASQAIGFVSGLSAFSVTLGPTIAGKLFEMYNSYTVPFLVAGAPLILGACGMFTIILVCWLY</sequence>
<dbReference type="PANTHER" id="PTHR11360">
    <property type="entry name" value="MONOCARBOXYLATE TRANSPORTER"/>
    <property type="match status" value="1"/>
</dbReference>
<keyword evidence="1" id="KW-0472">Membrane</keyword>
<dbReference type="Pfam" id="PF07690">
    <property type="entry name" value="MFS_1"/>
    <property type="match status" value="1"/>
</dbReference>
<keyword evidence="3" id="KW-1185">Reference proteome</keyword>
<feature type="transmembrane region" description="Helical" evidence="1">
    <location>
        <begin position="127"/>
        <end position="149"/>
    </location>
</feature>
<reference evidence="2 3" key="1">
    <citation type="submission" date="2020-04" db="EMBL/GenBank/DDBJ databases">
        <authorList>
            <person name="Alioto T."/>
            <person name="Alioto T."/>
            <person name="Gomez Garrido J."/>
        </authorList>
    </citation>
    <scope>NUCLEOTIDE SEQUENCE [LARGE SCALE GENOMIC DNA]</scope>
</reference>
<feature type="transmembrane region" description="Helical" evidence="1">
    <location>
        <begin position="364"/>
        <end position="382"/>
    </location>
</feature>
<dbReference type="OrthoDB" id="6499973at2759"/>
<dbReference type="AlphaFoldDB" id="A0A8S1CN94"/>
<accession>A0A8S1CN94</accession>
<dbReference type="InterPro" id="IPR036259">
    <property type="entry name" value="MFS_trans_sf"/>
</dbReference>
<protein>
    <recommendedName>
        <fullName evidence="4">Major facilitator superfamily (MFS) profile domain-containing protein</fullName>
    </recommendedName>
</protein>
<comment type="caution">
    <text evidence="2">The sequence shown here is derived from an EMBL/GenBank/DDBJ whole genome shotgun (WGS) entry which is preliminary data.</text>
</comment>
<evidence type="ECO:0000313" key="3">
    <source>
        <dbReference type="Proteomes" id="UP000494165"/>
    </source>
</evidence>
<feature type="transmembrane region" description="Helical" evidence="1">
    <location>
        <begin position="189"/>
        <end position="210"/>
    </location>
</feature>
<dbReference type="SUPFAM" id="SSF103473">
    <property type="entry name" value="MFS general substrate transporter"/>
    <property type="match status" value="1"/>
</dbReference>
<feature type="transmembrane region" description="Helical" evidence="1">
    <location>
        <begin position="273"/>
        <end position="291"/>
    </location>
</feature>
<evidence type="ECO:0008006" key="4">
    <source>
        <dbReference type="Google" id="ProtNLM"/>
    </source>
</evidence>
<dbReference type="EMBL" id="CADEPI010000066">
    <property type="protein sequence ID" value="CAB3371834.1"/>
    <property type="molecule type" value="Genomic_DNA"/>
</dbReference>
<dbReference type="PANTHER" id="PTHR11360:SF312">
    <property type="entry name" value="KARMOISIN, ISOFORM B"/>
    <property type="match status" value="1"/>
</dbReference>
<feature type="transmembrane region" description="Helical" evidence="1">
    <location>
        <begin position="102"/>
        <end position="121"/>
    </location>
</feature>
<feature type="transmembrane region" description="Helical" evidence="1">
    <location>
        <begin position="27"/>
        <end position="52"/>
    </location>
</feature>
<feature type="transmembrane region" description="Helical" evidence="1">
    <location>
        <begin position="156"/>
        <end position="174"/>
    </location>
</feature>
<organism evidence="2 3">
    <name type="scientific">Cloeon dipterum</name>
    <dbReference type="NCBI Taxonomy" id="197152"/>
    <lineage>
        <taxon>Eukaryota</taxon>
        <taxon>Metazoa</taxon>
        <taxon>Ecdysozoa</taxon>
        <taxon>Arthropoda</taxon>
        <taxon>Hexapoda</taxon>
        <taxon>Insecta</taxon>
        <taxon>Pterygota</taxon>
        <taxon>Palaeoptera</taxon>
        <taxon>Ephemeroptera</taxon>
        <taxon>Pisciforma</taxon>
        <taxon>Baetidae</taxon>
        <taxon>Cloeon</taxon>
    </lineage>
</organism>
<feature type="transmembrane region" description="Helical" evidence="1">
    <location>
        <begin position="394"/>
        <end position="419"/>
    </location>
</feature>
<name>A0A8S1CN94_9INSE</name>